<name>H6N862_MYCHN</name>
<evidence type="ECO:0000313" key="1">
    <source>
        <dbReference type="EMBL" id="AEW45834.1"/>
    </source>
</evidence>
<dbReference type="AlphaFoldDB" id="H6N862"/>
<organism evidence="1 2">
    <name type="scientific">Mycoplasma haemocanis (strain Illinois)</name>
    <dbReference type="NCBI Taxonomy" id="1111676"/>
    <lineage>
        <taxon>Bacteria</taxon>
        <taxon>Bacillati</taxon>
        <taxon>Mycoplasmatota</taxon>
        <taxon>Mollicutes</taxon>
        <taxon>Mycoplasmataceae</taxon>
        <taxon>Mycoplasma</taxon>
    </lineage>
</organism>
<dbReference type="KEGG" id="mhe:MHC_04890"/>
<accession>H6N862</accession>
<dbReference type="Proteomes" id="UP000009135">
    <property type="component" value="Chromosome"/>
</dbReference>
<sequence>MAISSASKSLLGLLGVGAAGGTVLGGYKIFKSDKETPKVKKIISQLIRETGERVLLTKADSSESPFWKAAWKAYREANKNFKTSEDPWSINGFKGNYDSSIPDEKAPDSFIDKCVSLSNNEVEGMSDTQYTQVSDWCTRNYKVSASSFLYSDNKVLLTNTTANSDEAWKASWETYRKEYASSNKNPWNIQDWNNKKDKTGENAPQDFISKCATEASVLVPNKEALEYQNILKYCTKAK</sequence>
<dbReference type="HOGENOM" id="CLU_098620_0_0_14"/>
<evidence type="ECO:0000313" key="2">
    <source>
        <dbReference type="Proteomes" id="UP000009135"/>
    </source>
</evidence>
<proteinExistence type="predicted"/>
<protein>
    <submittedName>
        <fullName evidence="1">Uncharacterized protein</fullName>
    </submittedName>
</protein>
<dbReference type="EMBL" id="CP003199">
    <property type="protein sequence ID" value="AEW45834.1"/>
    <property type="molecule type" value="Genomic_DNA"/>
</dbReference>
<dbReference type="STRING" id="1111676.MHC_04890"/>
<reference evidence="1 2" key="1">
    <citation type="journal article" date="2012" name="J. Bacteriol.">
        <title>Complete genome sequence of Mycoplasma haemocanis strain Illinois.</title>
        <authorList>
            <person name="do Nascimento N.C."/>
            <person name="Guimaraes A.M."/>
            <person name="Santos A.P."/>
            <person name="Sanmiguel P.J."/>
            <person name="Messick J.B."/>
        </authorList>
    </citation>
    <scope>NUCLEOTIDE SEQUENCE [LARGE SCALE GENOMIC DNA]</scope>
    <source>
        <strain evidence="1 2">Illinois</strain>
    </source>
</reference>
<dbReference type="OrthoDB" id="9823133at2"/>
<gene>
    <name evidence="1" type="ordered locus">MHC_04890</name>
</gene>
<keyword evidence="2" id="KW-1185">Reference proteome</keyword>